<dbReference type="InterPro" id="IPR008979">
    <property type="entry name" value="Galactose-bd-like_sf"/>
</dbReference>
<dbReference type="STRING" id="373672.SAMN05421785_105205"/>
<dbReference type="SUPFAM" id="SSF49373">
    <property type="entry name" value="Invasin/intimin cell-adhesion fragments"/>
    <property type="match status" value="1"/>
</dbReference>
<dbReference type="PROSITE" id="PS51257">
    <property type="entry name" value="PROKAR_LIPOPROTEIN"/>
    <property type="match status" value="1"/>
</dbReference>
<dbReference type="InterPro" id="IPR008964">
    <property type="entry name" value="Invasin/intimin_cell_adhesion"/>
</dbReference>
<dbReference type="SUPFAM" id="SSF49785">
    <property type="entry name" value="Galactose-binding domain-like"/>
    <property type="match status" value="1"/>
</dbReference>
<gene>
    <name evidence="1" type="ORF">SAMN05421785_105205</name>
</gene>
<dbReference type="Gene3D" id="2.60.40.1080">
    <property type="match status" value="1"/>
</dbReference>
<reference evidence="1 2" key="1">
    <citation type="submission" date="2017-01" db="EMBL/GenBank/DDBJ databases">
        <authorList>
            <person name="Mah S.A."/>
            <person name="Swanson W.J."/>
            <person name="Moy G.W."/>
            <person name="Vacquier V.D."/>
        </authorList>
    </citation>
    <scope>NUCLEOTIDE SEQUENCE [LARGE SCALE GENOMIC DNA]</scope>
    <source>
        <strain evidence="1 2">DSM 18014</strain>
    </source>
</reference>
<sequence>MKNIFRHKFTKVLLSASLLVAFGCQREINELETAEYPKNPEVFMDAFSSGLNYSAFGGSDVKAFDVDTQVKYSGTTSMKFAVPDYGSPEGAYAGGSFYTSVGRDLSDYNALTFWIKATQAANIDIIGFGNDLGENKYQVSLSALPVNTNWKKVIIPIPDPSKLKMEKGMFFYSEGPENNKGYTFWVDEVKFEKLGTISYQSASILNGSNKTITSFVGVNNKIDGLTASYSMPNGATQAVNLTPYYFNFKTSNAAVASVDQLGNVSTVGSGSSVITATLGSNTATGSLTINSSGNFVHAPVPTQTANNVISIFSDKYTNVPVDYYNGYWAPYQTTQSADFTVNNDHVLNYTNFNFVGIQMTSPTVNASSMSHLRMDMYLPNAVAAGSSFTIKVADFGADGVYGGTDDKTGQYTVNTASLQSQSWISLNIPITAITGLTTKAHIGQIIFEGANISNFYADNIYFYNDGSIIPATPTAAAPLPTHAAASVLSVFSDAYTNVAGTDFNPNWGQATQVSQTPIAGNNTLKYAGLNYQGTQFASPLNASSYGFIHIDYYTANSTNLKFYLISPGPVETPYTLSVPSGIGINTNGWKSVDIPLSSFSPVVLSNIIQFKVDGNGDIFFDNIYFHN</sequence>
<protein>
    <submittedName>
        <fullName evidence="1">Carbohydrate binding domain (Family 11)</fullName>
    </submittedName>
</protein>
<evidence type="ECO:0000313" key="2">
    <source>
        <dbReference type="Proteomes" id="UP000185781"/>
    </source>
</evidence>
<dbReference type="OrthoDB" id="5381604at2"/>
<dbReference type="AlphaFoldDB" id="A0A1N7NXY5"/>
<organism evidence="1 2">
    <name type="scientific">Chryseobacterium gambrini</name>
    <dbReference type="NCBI Taxonomy" id="373672"/>
    <lineage>
        <taxon>Bacteria</taxon>
        <taxon>Pseudomonadati</taxon>
        <taxon>Bacteroidota</taxon>
        <taxon>Flavobacteriia</taxon>
        <taxon>Flavobacteriales</taxon>
        <taxon>Weeksellaceae</taxon>
        <taxon>Chryseobacterium group</taxon>
        <taxon>Chryseobacterium</taxon>
    </lineage>
</organism>
<dbReference type="EMBL" id="FTOV01000005">
    <property type="protein sequence ID" value="SIT03182.1"/>
    <property type="molecule type" value="Genomic_DNA"/>
</dbReference>
<evidence type="ECO:0000313" key="1">
    <source>
        <dbReference type="EMBL" id="SIT03182.1"/>
    </source>
</evidence>
<proteinExistence type="predicted"/>
<name>A0A1N7NXY5_9FLAO</name>
<dbReference type="Proteomes" id="UP000185781">
    <property type="component" value="Unassembled WGS sequence"/>
</dbReference>
<accession>A0A1N7NXY5</accession>
<dbReference type="RefSeq" id="WP_076392933.1">
    <property type="nucleotide sequence ID" value="NZ_FTOV01000005.1"/>
</dbReference>
<dbReference type="Gene3D" id="2.60.120.430">
    <property type="entry name" value="Galactose-binding lectin"/>
    <property type="match status" value="2"/>
</dbReference>